<keyword evidence="3" id="KW-1185">Reference proteome</keyword>
<keyword evidence="1" id="KW-1133">Transmembrane helix</keyword>
<sequence length="100" mass="11822">MRPNHHLSIFVAGLWQISRQIMRSMLVLLVMTLVVLLFGFGIVGLMEGFWLFSVPHGPYWVVWGSRASGIIWVYLFFYLLYRHVMRLGQERIRISHEKDT</sequence>
<protein>
    <submittedName>
        <fullName evidence="2">Uncharacterized protein</fullName>
    </submittedName>
</protein>
<comment type="caution">
    <text evidence="2">The sequence shown here is derived from an EMBL/GenBank/DDBJ whole genome shotgun (WGS) entry which is preliminary data.</text>
</comment>
<keyword evidence="1" id="KW-0472">Membrane</keyword>
<dbReference type="AlphaFoldDB" id="A0A179BGY8"/>
<feature type="transmembrane region" description="Helical" evidence="1">
    <location>
        <begin position="58"/>
        <end position="81"/>
    </location>
</feature>
<accession>A0A179BGY8</accession>
<dbReference type="EMBL" id="LVXZ01000110">
    <property type="protein sequence ID" value="OAP90956.1"/>
    <property type="molecule type" value="Genomic_DNA"/>
</dbReference>
<feature type="transmembrane region" description="Helical" evidence="1">
    <location>
        <begin position="26"/>
        <end position="52"/>
    </location>
</feature>
<gene>
    <name evidence="2" type="ORF">A4H96_08940</name>
</gene>
<proteinExistence type="predicted"/>
<evidence type="ECO:0000313" key="3">
    <source>
        <dbReference type="Proteomes" id="UP000078302"/>
    </source>
</evidence>
<evidence type="ECO:0000256" key="1">
    <source>
        <dbReference type="SAM" id="Phobius"/>
    </source>
</evidence>
<evidence type="ECO:0000313" key="2">
    <source>
        <dbReference type="EMBL" id="OAP90956.1"/>
    </source>
</evidence>
<organism evidence="2 3">
    <name type="scientific">Acidithiobacillus ferrooxidans</name>
    <name type="common">Thiobacillus ferrooxidans</name>
    <dbReference type="NCBI Taxonomy" id="920"/>
    <lineage>
        <taxon>Bacteria</taxon>
        <taxon>Pseudomonadati</taxon>
        <taxon>Pseudomonadota</taxon>
        <taxon>Acidithiobacillia</taxon>
        <taxon>Acidithiobacillales</taxon>
        <taxon>Acidithiobacillaceae</taxon>
        <taxon>Acidithiobacillus</taxon>
    </lineage>
</organism>
<reference evidence="2 3" key="1">
    <citation type="submission" date="2016-04" db="EMBL/GenBank/DDBJ databases">
        <title>Acidithiobacillus ferrooxidans genome sequencing and assembly.</title>
        <authorList>
            <person name="Zhou Z."/>
        </authorList>
    </citation>
    <scope>NUCLEOTIDE SEQUENCE [LARGE SCALE GENOMIC DNA]</scope>
    <source>
        <strain evidence="2 3">BY0502</strain>
    </source>
</reference>
<dbReference type="Proteomes" id="UP000078302">
    <property type="component" value="Unassembled WGS sequence"/>
</dbReference>
<keyword evidence="1" id="KW-0812">Transmembrane</keyword>
<name>A0A179BGY8_ACIFR</name>